<dbReference type="Proteomes" id="UP000246635">
    <property type="component" value="Unassembled WGS sequence"/>
</dbReference>
<keyword evidence="1" id="KW-1133">Transmembrane helix</keyword>
<accession>A0A2V2Z0M2</accession>
<feature type="transmembrane region" description="Helical" evidence="1">
    <location>
        <begin position="69"/>
        <end position="87"/>
    </location>
</feature>
<dbReference type="AlphaFoldDB" id="A0A2V2Z0M2"/>
<dbReference type="RefSeq" id="WP_110042132.1">
    <property type="nucleotide sequence ID" value="NZ_CP054613.1"/>
</dbReference>
<reference evidence="2 3" key="1">
    <citation type="submission" date="2018-05" db="EMBL/GenBank/DDBJ databases">
        <title>Genomic Encyclopedia of Type Strains, Phase III (KMG-III): the genomes of soil and plant-associated and newly described type strains.</title>
        <authorList>
            <person name="Whitman W."/>
        </authorList>
    </citation>
    <scope>NUCLEOTIDE SEQUENCE [LARGE SCALE GENOMIC DNA]</scope>
    <source>
        <strain evidence="2 3">CECT 5696</strain>
    </source>
</reference>
<comment type="caution">
    <text evidence="2">The sequence shown here is derived from an EMBL/GenBank/DDBJ whole genome shotgun (WGS) entry which is preliminary data.</text>
</comment>
<dbReference type="EMBL" id="QGTQ01000001">
    <property type="protein sequence ID" value="PWW08614.1"/>
    <property type="molecule type" value="Genomic_DNA"/>
</dbReference>
<sequence length="104" mass="11919">MTQTLVDWITYCLLGIFGLMIIDFLIAFAISFWAGTFEVTFLPYLKDIVFYVLPLNFILSMVSIDPTEWTLVVLYFIGALSVMIKYVRDIIGKFRTASTPSDNE</sequence>
<dbReference type="OrthoDB" id="2875589at2"/>
<proteinExistence type="predicted"/>
<keyword evidence="1" id="KW-0812">Transmembrane</keyword>
<feature type="transmembrane region" description="Helical" evidence="1">
    <location>
        <begin position="6"/>
        <end position="32"/>
    </location>
</feature>
<protein>
    <submittedName>
        <fullName evidence="2">Uncharacterized protein</fullName>
    </submittedName>
</protein>
<evidence type="ECO:0000313" key="2">
    <source>
        <dbReference type="EMBL" id="PWW08614.1"/>
    </source>
</evidence>
<organism evidence="2 3">
    <name type="scientific">Paenibacillus cellulosilyticus</name>
    <dbReference type="NCBI Taxonomy" id="375489"/>
    <lineage>
        <taxon>Bacteria</taxon>
        <taxon>Bacillati</taxon>
        <taxon>Bacillota</taxon>
        <taxon>Bacilli</taxon>
        <taxon>Bacillales</taxon>
        <taxon>Paenibacillaceae</taxon>
        <taxon>Paenibacillus</taxon>
    </lineage>
</organism>
<name>A0A2V2Z0M2_9BACL</name>
<gene>
    <name evidence="2" type="ORF">DFQ01_101338</name>
</gene>
<keyword evidence="3" id="KW-1185">Reference proteome</keyword>
<evidence type="ECO:0000313" key="3">
    <source>
        <dbReference type="Proteomes" id="UP000246635"/>
    </source>
</evidence>
<keyword evidence="1" id="KW-0472">Membrane</keyword>
<evidence type="ECO:0000256" key="1">
    <source>
        <dbReference type="SAM" id="Phobius"/>
    </source>
</evidence>